<dbReference type="EMBL" id="BJON01000015">
    <property type="protein sequence ID" value="GED70356.1"/>
    <property type="molecule type" value="Genomic_DNA"/>
</dbReference>
<keyword evidence="5" id="KW-1185">Reference proteome</keyword>
<dbReference type="RefSeq" id="WP_049738670.1">
    <property type="nucleotide sequence ID" value="NZ_BJON01000015.1"/>
</dbReference>
<sequence>MSKHLSLRWLGSVAAMVTGFLLAGGHLLEETTNDETWIMLAKNMIFIAHLAMAFAFIAIYDSHSNKNVWGVAGMLMATAGTIFVTAIVFVETASITMPDATALLGGSGVSWITGTGPLLFVLGIVMVGAELIVRGEKARAGGVLLVMGTILFASAEFIGAFAPVSILTGSALTGAGFIWLGIHINKTEEQQVSESTI</sequence>
<feature type="transmembrane region" description="Helical" evidence="1">
    <location>
        <begin position="7"/>
        <end position="28"/>
    </location>
</feature>
<reference evidence="2 5" key="3">
    <citation type="submission" date="2019-06" db="EMBL/GenBank/DDBJ databases">
        <title>Whole genome shotgun sequence of Brevibacillus reuszeri NBRC 15719.</title>
        <authorList>
            <person name="Hosoyama A."/>
            <person name="Uohara A."/>
            <person name="Ohji S."/>
            <person name="Ichikawa N."/>
        </authorList>
    </citation>
    <scope>NUCLEOTIDE SEQUENCE [LARGE SCALE GENOMIC DNA]</scope>
    <source>
        <strain evidence="2 5">NBRC 15719</strain>
    </source>
</reference>
<keyword evidence="1" id="KW-1133">Transmembrane helix</keyword>
<name>A0A0K9YVE1_9BACL</name>
<feature type="transmembrane region" description="Helical" evidence="1">
    <location>
        <begin position="164"/>
        <end position="182"/>
    </location>
</feature>
<feature type="transmembrane region" description="Helical" evidence="1">
    <location>
        <begin position="67"/>
        <end position="89"/>
    </location>
</feature>
<dbReference type="Proteomes" id="UP000319578">
    <property type="component" value="Unassembled WGS sequence"/>
</dbReference>
<dbReference type="AlphaFoldDB" id="A0A0K9YVE1"/>
<dbReference type="EMBL" id="LGIQ01000007">
    <property type="protein sequence ID" value="KNB72622.1"/>
    <property type="molecule type" value="Genomic_DNA"/>
</dbReference>
<evidence type="ECO:0000313" key="2">
    <source>
        <dbReference type="EMBL" id="GED70356.1"/>
    </source>
</evidence>
<comment type="caution">
    <text evidence="3">The sequence shown here is derived from an EMBL/GenBank/DDBJ whole genome shotgun (WGS) entry which is preliminary data.</text>
</comment>
<dbReference type="OrthoDB" id="2638469at2"/>
<protein>
    <submittedName>
        <fullName evidence="3">Uncharacterized protein</fullName>
    </submittedName>
</protein>
<feature type="transmembrane region" description="Helical" evidence="1">
    <location>
        <begin position="140"/>
        <end position="158"/>
    </location>
</feature>
<organism evidence="3 4">
    <name type="scientific">Brevibacillus reuszeri</name>
    <dbReference type="NCBI Taxonomy" id="54915"/>
    <lineage>
        <taxon>Bacteria</taxon>
        <taxon>Bacillati</taxon>
        <taxon>Bacillota</taxon>
        <taxon>Bacilli</taxon>
        <taxon>Bacillales</taxon>
        <taxon>Paenibacillaceae</taxon>
        <taxon>Brevibacillus</taxon>
    </lineage>
</organism>
<evidence type="ECO:0000313" key="5">
    <source>
        <dbReference type="Proteomes" id="UP000319578"/>
    </source>
</evidence>
<keyword evidence="1" id="KW-0812">Transmembrane</keyword>
<keyword evidence="1" id="KW-0472">Membrane</keyword>
<reference evidence="3" key="2">
    <citation type="submission" date="2015-07" db="EMBL/GenBank/DDBJ databases">
        <title>MeaNS - Measles Nucleotide Surveillance Program.</title>
        <authorList>
            <person name="Tran T."/>
            <person name="Druce J."/>
        </authorList>
    </citation>
    <scope>NUCLEOTIDE SEQUENCE</scope>
    <source>
        <strain evidence="3">DSM 9887</strain>
    </source>
</reference>
<evidence type="ECO:0000256" key="1">
    <source>
        <dbReference type="SAM" id="Phobius"/>
    </source>
</evidence>
<evidence type="ECO:0000313" key="3">
    <source>
        <dbReference type="EMBL" id="KNB72622.1"/>
    </source>
</evidence>
<reference evidence="4" key="1">
    <citation type="submission" date="2015-07" db="EMBL/GenBank/DDBJ databases">
        <title>Genome sequencing project for genomic taxonomy and phylogenomics of Bacillus-like bacteria.</title>
        <authorList>
            <person name="Liu B."/>
            <person name="Wang J."/>
            <person name="Zhu Y."/>
            <person name="Liu G."/>
            <person name="Chen Q."/>
            <person name="Chen Z."/>
            <person name="Lan J."/>
            <person name="Che J."/>
            <person name="Ge C."/>
            <person name="Shi H."/>
            <person name="Pan Z."/>
            <person name="Liu X."/>
        </authorList>
    </citation>
    <scope>NUCLEOTIDE SEQUENCE [LARGE SCALE GENOMIC DNA]</scope>
    <source>
        <strain evidence="4">DSM 9887</strain>
    </source>
</reference>
<dbReference type="Proteomes" id="UP000036834">
    <property type="component" value="Unassembled WGS sequence"/>
</dbReference>
<feature type="transmembrane region" description="Helical" evidence="1">
    <location>
        <begin position="40"/>
        <end position="60"/>
    </location>
</feature>
<accession>A0A0K9YVE1</accession>
<proteinExistence type="predicted"/>
<dbReference type="PATRIC" id="fig|54915.3.peg.1425"/>
<gene>
    <name evidence="3" type="ORF">ADS79_12260</name>
    <name evidence="2" type="ORF">BRE01_40580</name>
</gene>
<evidence type="ECO:0000313" key="4">
    <source>
        <dbReference type="Proteomes" id="UP000036834"/>
    </source>
</evidence>
<feature type="transmembrane region" description="Helical" evidence="1">
    <location>
        <begin position="109"/>
        <end position="133"/>
    </location>
</feature>